<evidence type="ECO:0000313" key="2">
    <source>
        <dbReference type="Proteomes" id="UP001357733"/>
    </source>
</evidence>
<dbReference type="EMBL" id="JAYKOT010000003">
    <property type="protein sequence ID" value="MEB3428936.1"/>
    <property type="molecule type" value="Genomic_DNA"/>
</dbReference>
<sequence>MKKKIFIVFSLLFILISVLPKENVFAKDLDGLKIEEELRGPVSEWIPYEVKSKYNEGKRIWRRVYSDGHWYEGYLDYDGVYIDRDSNVTYYYRGALFLAD</sequence>
<evidence type="ECO:0000313" key="1">
    <source>
        <dbReference type="EMBL" id="MEB3428936.1"/>
    </source>
</evidence>
<dbReference type="RefSeq" id="WP_324618995.1">
    <property type="nucleotide sequence ID" value="NZ_JAYKOT010000003.1"/>
</dbReference>
<accession>A0AAW9MS14</accession>
<reference evidence="1 2" key="1">
    <citation type="submission" date="2024-01" db="EMBL/GenBank/DDBJ databases">
        <title>Complete genome sequence of Citroniella saccharovorans strain M6.X9, isolated from human fecal sample.</title>
        <authorList>
            <person name="Cheng G."/>
            <person name="Westerholm M."/>
            <person name="Schnurer A."/>
        </authorList>
    </citation>
    <scope>NUCLEOTIDE SEQUENCE [LARGE SCALE GENOMIC DNA]</scope>
    <source>
        <strain evidence="1 2">DSM 29873</strain>
    </source>
</reference>
<protein>
    <submittedName>
        <fullName evidence="1">Uncharacterized protein</fullName>
    </submittedName>
</protein>
<organism evidence="1 2">
    <name type="scientific">Citroniella saccharovorans</name>
    <dbReference type="NCBI Taxonomy" id="2053367"/>
    <lineage>
        <taxon>Bacteria</taxon>
        <taxon>Bacillati</taxon>
        <taxon>Bacillota</taxon>
        <taxon>Tissierellia</taxon>
        <taxon>Tissierellales</taxon>
        <taxon>Peptoniphilaceae</taxon>
        <taxon>Citroniella</taxon>
    </lineage>
</organism>
<gene>
    <name evidence="1" type="ORF">VLK81_02665</name>
</gene>
<proteinExistence type="predicted"/>
<keyword evidence="2" id="KW-1185">Reference proteome</keyword>
<comment type="caution">
    <text evidence="1">The sequence shown here is derived from an EMBL/GenBank/DDBJ whole genome shotgun (WGS) entry which is preliminary data.</text>
</comment>
<name>A0AAW9MS14_9FIRM</name>
<dbReference type="AlphaFoldDB" id="A0AAW9MS14"/>
<dbReference type="Proteomes" id="UP001357733">
    <property type="component" value="Unassembled WGS sequence"/>
</dbReference>